<keyword evidence="3" id="KW-1185">Reference proteome</keyword>
<feature type="domain" description="Cyclic nucleotide-binding" evidence="1">
    <location>
        <begin position="24"/>
        <end position="133"/>
    </location>
</feature>
<protein>
    <recommendedName>
        <fullName evidence="1">Cyclic nucleotide-binding domain-containing protein</fullName>
    </recommendedName>
</protein>
<sequence>MEELLWIIESNKTINYMLKHCPYNILSKMELLHVKGKKFYLSQGSTYLSVYIIVSGKLKIFVSEENGRQILLDIYEEGNLIGEQEAFLNTSYSASVESLTDCLLIKIPNNYFLEWINLDKHFNQQLIQSLCEQMYELTNRAAKYSLSSVKEQVITTIIDLEETHEIIDKKLVVESVSATPRSVYRILNELERLSLIRVNPKSISIIKKEKLLIERKKV</sequence>
<accession>A0A430B7C4</accession>
<evidence type="ECO:0000313" key="2">
    <source>
        <dbReference type="EMBL" id="RSU16157.1"/>
    </source>
</evidence>
<comment type="caution">
    <text evidence="2">The sequence shown here is derived from an EMBL/GenBank/DDBJ whole genome shotgun (WGS) entry which is preliminary data.</text>
</comment>
<dbReference type="InterPro" id="IPR050397">
    <property type="entry name" value="Env_Response_Regulators"/>
</dbReference>
<dbReference type="GeneID" id="95581343"/>
<dbReference type="AlphaFoldDB" id="A0A430B7C4"/>
<dbReference type="SUPFAM" id="SSF51206">
    <property type="entry name" value="cAMP-binding domain-like"/>
    <property type="match status" value="1"/>
</dbReference>
<dbReference type="SMART" id="SM00100">
    <property type="entry name" value="cNMP"/>
    <property type="match status" value="1"/>
</dbReference>
<proteinExistence type="predicted"/>
<reference evidence="2 3" key="1">
    <citation type="submission" date="2017-05" db="EMBL/GenBank/DDBJ databases">
        <title>Vagococcus spp. assemblies.</title>
        <authorList>
            <person name="Gulvik C.A."/>
        </authorList>
    </citation>
    <scope>NUCLEOTIDE SEQUENCE [LARGE SCALE GENOMIC DNA]</scope>
    <source>
        <strain evidence="2 3">SS1714</strain>
    </source>
</reference>
<dbReference type="RefSeq" id="WP_126792275.1">
    <property type="nucleotide sequence ID" value="NZ_CP060720.1"/>
</dbReference>
<dbReference type="GO" id="GO:0005829">
    <property type="term" value="C:cytosol"/>
    <property type="evidence" value="ECO:0007669"/>
    <property type="project" value="TreeGrafter"/>
</dbReference>
<dbReference type="OrthoDB" id="581021at2"/>
<dbReference type="Pfam" id="PF00027">
    <property type="entry name" value="cNMP_binding"/>
    <property type="match status" value="1"/>
</dbReference>
<dbReference type="InterPro" id="IPR018490">
    <property type="entry name" value="cNMP-bd_dom_sf"/>
</dbReference>
<evidence type="ECO:0000259" key="1">
    <source>
        <dbReference type="PROSITE" id="PS50042"/>
    </source>
</evidence>
<dbReference type="PROSITE" id="PS50042">
    <property type="entry name" value="CNMP_BINDING_3"/>
    <property type="match status" value="1"/>
</dbReference>
<dbReference type="EMBL" id="NGKB01000003">
    <property type="protein sequence ID" value="RSU16157.1"/>
    <property type="molecule type" value="Genomic_DNA"/>
</dbReference>
<dbReference type="GO" id="GO:0003700">
    <property type="term" value="F:DNA-binding transcription factor activity"/>
    <property type="evidence" value="ECO:0007669"/>
    <property type="project" value="TreeGrafter"/>
</dbReference>
<dbReference type="CDD" id="cd00038">
    <property type="entry name" value="CAP_ED"/>
    <property type="match status" value="1"/>
</dbReference>
<dbReference type="Gene3D" id="2.60.120.10">
    <property type="entry name" value="Jelly Rolls"/>
    <property type="match status" value="1"/>
</dbReference>
<dbReference type="PANTHER" id="PTHR24567">
    <property type="entry name" value="CRP FAMILY TRANSCRIPTIONAL REGULATORY PROTEIN"/>
    <property type="match status" value="1"/>
</dbReference>
<gene>
    <name evidence="2" type="ORF">CBF28_04270</name>
</gene>
<dbReference type="InterPro" id="IPR014710">
    <property type="entry name" value="RmlC-like_jellyroll"/>
</dbReference>
<dbReference type="Proteomes" id="UP000288028">
    <property type="component" value="Unassembled WGS sequence"/>
</dbReference>
<name>A0A430B7C4_9ENTE</name>
<dbReference type="InterPro" id="IPR000595">
    <property type="entry name" value="cNMP-bd_dom"/>
</dbReference>
<evidence type="ECO:0000313" key="3">
    <source>
        <dbReference type="Proteomes" id="UP000288028"/>
    </source>
</evidence>
<organism evidence="2 3">
    <name type="scientific">Vagococcus carniphilus</name>
    <dbReference type="NCBI Taxonomy" id="218144"/>
    <lineage>
        <taxon>Bacteria</taxon>
        <taxon>Bacillati</taxon>
        <taxon>Bacillota</taxon>
        <taxon>Bacilli</taxon>
        <taxon>Lactobacillales</taxon>
        <taxon>Enterococcaceae</taxon>
        <taxon>Vagococcus</taxon>
    </lineage>
</organism>
<dbReference type="PANTHER" id="PTHR24567:SF26">
    <property type="entry name" value="REGULATORY PROTEIN YEIL"/>
    <property type="match status" value="1"/>
</dbReference>